<comment type="caution">
    <text evidence="1">The sequence shown here is derived from an EMBL/GenBank/DDBJ whole genome shotgun (WGS) entry which is preliminary data.</text>
</comment>
<reference evidence="1" key="1">
    <citation type="journal article" date="2020" name="mSystems">
        <title>Genome- and Community-Level Interaction Insights into Carbon Utilization and Element Cycling Functions of Hydrothermarchaeota in Hydrothermal Sediment.</title>
        <authorList>
            <person name="Zhou Z."/>
            <person name="Liu Y."/>
            <person name="Xu W."/>
            <person name="Pan J."/>
            <person name="Luo Z.H."/>
            <person name="Li M."/>
        </authorList>
    </citation>
    <scope>NUCLEOTIDE SEQUENCE [LARGE SCALE GENOMIC DNA]</scope>
    <source>
        <strain evidence="1">SpSt-780</strain>
    </source>
</reference>
<gene>
    <name evidence="1" type="ORF">ENV67_03370</name>
</gene>
<name>A0A7C4YFH0_UNCW3</name>
<sequence length="141" mass="16424">MDYVEIYRSSEFSPFELIAKTKESPYVDKDVKSGKTYDYKVKFVFKDGYSEEKSFSITYYGIAKLDFTYRHKDNRIILYIPKNGEYTLSIYDITGRLVERPVSGELKYGIISVPVELKNGIYFVIAEGNKEKVIKKIPIIK</sequence>
<dbReference type="EMBL" id="DTHG01000039">
    <property type="protein sequence ID" value="HGW91565.1"/>
    <property type="molecule type" value="Genomic_DNA"/>
</dbReference>
<dbReference type="InterPro" id="IPR013783">
    <property type="entry name" value="Ig-like_fold"/>
</dbReference>
<proteinExistence type="predicted"/>
<dbReference type="InterPro" id="IPR026444">
    <property type="entry name" value="Secre_tail"/>
</dbReference>
<dbReference type="Gene3D" id="2.60.40.10">
    <property type="entry name" value="Immunoglobulins"/>
    <property type="match status" value="1"/>
</dbReference>
<evidence type="ECO:0000313" key="1">
    <source>
        <dbReference type="EMBL" id="HGW91565.1"/>
    </source>
</evidence>
<dbReference type="NCBIfam" id="TIGR04183">
    <property type="entry name" value="Por_Secre_tail"/>
    <property type="match status" value="1"/>
</dbReference>
<accession>A0A7C4YFH0</accession>
<organism evidence="1">
    <name type="scientific">candidate division WOR-3 bacterium</name>
    <dbReference type="NCBI Taxonomy" id="2052148"/>
    <lineage>
        <taxon>Bacteria</taxon>
        <taxon>Bacteria division WOR-3</taxon>
    </lineage>
</organism>
<protein>
    <submittedName>
        <fullName evidence="1">T9SS type A sorting domain-containing protein</fullName>
    </submittedName>
</protein>
<dbReference type="AlphaFoldDB" id="A0A7C4YFH0"/>